<dbReference type="RefSeq" id="WP_164363420.1">
    <property type="nucleotide sequence ID" value="NZ_CP066776.1"/>
</dbReference>
<dbReference type="Gene3D" id="1.25.40.10">
    <property type="entry name" value="Tetratricopeptide repeat domain"/>
    <property type="match status" value="1"/>
</dbReference>
<name>A0A6B3LCX0_9BACT</name>
<gene>
    <name evidence="1" type="ORF">G3M56_008875</name>
</gene>
<organism evidence="1 2">
    <name type="scientific">Sulfuriroseicoccus oceanibius</name>
    <dbReference type="NCBI Taxonomy" id="2707525"/>
    <lineage>
        <taxon>Bacteria</taxon>
        <taxon>Pseudomonadati</taxon>
        <taxon>Verrucomicrobiota</taxon>
        <taxon>Verrucomicrobiia</taxon>
        <taxon>Verrucomicrobiales</taxon>
        <taxon>Verrucomicrobiaceae</taxon>
        <taxon>Sulfuriroseicoccus</taxon>
    </lineage>
</organism>
<keyword evidence="2" id="KW-1185">Reference proteome</keyword>
<dbReference type="KEGG" id="soa:G3M56_008875"/>
<dbReference type="Proteomes" id="UP000475117">
    <property type="component" value="Chromosome"/>
</dbReference>
<dbReference type="AlphaFoldDB" id="A0A6B3LCX0"/>
<reference evidence="1 2" key="1">
    <citation type="submission" date="2020-12" db="EMBL/GenBank/DDBJ databases">
        <title>Sulforoseuscoccus oceanibium gen. nov., sp. nov., a representative of the phylum Verrucomicrobia with special cytoplasmic membrane, and proposal of Sulforoseuscoccusaceae fam. nov.</title>
        <authorList>
            <person name="Xi F."/>
        </authorList>
    </citation>
    <scope>NUCLEOTIDE SEQUENCE [LARGE SCALE GENOMIC DNA]</scope>
    <source>
        <strain evidence="1 2">T37</strain>
    </source>
</reference>
<protein>
    <submittedName>
        <fullName evidence="1">Uncharacterized protein</fullName>
    </submittedName>
</protein>
<dbReference type="InterPro" id="IPR011990">
    <property type="entry name" value="TPR-like_helical_dom_sf"/>
</dbReference>
<sequence length="115" mass="12506">MKVLLYGLIALLCSHAMAHDGAWNGKRWERERLFAGVAAGDPDALAEWAYCSRKVLLGIAFDDQLIYSRAKEAADKGSLFGRSLVGVCYYDGIAVDCDYDFAFEVLSDAASQGCA</sequence>
<dbReference type="SUPFAM" id="SSF81901">
    <property type="entry name" value="HCP-like"/>
    <property type="match status" value="1"/>
</dbReference>
<evidence type="ECO:0000313" key="1">
    <source>
        <dbReference type="EMBL" id="QQL44007.1"/>
    </source>
</evidence>
<proteinExistence type="predicted"/>
<accession>A0A6B3LCX0</accession>
<evidence type="ECO:0000313" key="2">
    <source>
        <dbReference type="Proteomes" id="UP000475117"/>
    </source>
</evidence>
<dbReference type="EMBL" id="CP066776">
    <property type="protein sequence ID" value="QQL44007.1"/>
    <property type="molecule type" value="Genomic_DNA"/>
</dbReference>